<name>A0A1N7UDB8_9PSED</name>
<proteinExistence type="predicted"/>
<reference evidence="2 3" key="1">
    <citation type="submission" date="2014-05" db="EMBL/GenBank/DDBJ databases">
        <title>Pseudomonas simiae WCS417.</title>
        <authorList>
            <person name="Berendsen R.L."/>
        </authorList>
    </citation>
    <scope>NUCLEOTIDE SEQUENCE [LARGE SCALE GENOMIC DNA]</scope>
    <source>
        <strain evidence="2 3">WCS417</strain>
    </source>
</reference>
<dbReference type="EMBL" id="CP007637">
    <property type="protein sequence ID" value="AIB38986.1"/>
    <property type="molecule type" value="Genomic_DNA"/>
</dbReference>
<gene>
    <name evidence="2" type="ORF">PS417_26095</name>
</gene>
<dbReference type="PANTHER" id="PTHR13812:SF19">
    <property type="entry name" value="KETIMINE REDUCTASE MU-CRYSTALLIN"/>
    <property type="match status" value="1"/>
</dbReference>
<dbReference type="Gene3D" id="3.40.50.720">
    <property type="entry name" value="NAD(P)-binding Rossmann-like Domain"/>
    <property type="match status" value="1"/>
</dbReference>
<dbReference type="InterPro" id="IPR036291">
    <property type="entry name" value="NAD(P)-bd_dom_sf"/>
</dbReference>
<feature type="compositionally biased region" description="Polar residues" evidence="1">
    <location>
        <begin position="324"/>
        <end position="342"/>
    </location>
</feature>
<dbReference type="eggNOG" id="COG2423">
    <property type="taxonomic scope" value="Bacteria"/>
</dbReference>
<dbReference type="GO" id="GO:0005737">
    <property type="term" value="C:cytoplasm"/>
    <property type="evidence" value="ECO:0007669"/>
    <property type="project" value="TreeGrafter"/>
</dbReference>
<evidence type="ECO:0000313" key="3">
    <source>
        <dbReference type="Proteomes" id="UP000027308"/>
    </source>
</evidence>
<accession>A0A1N7UDB8</accession>
<organism evidence="2 3">
    <name type="scientific">Pseudomonas simiae</name>
    <dbReference type="NCBI Taxonomy" id="321846"/>
    <lineage>
        <taxon>Bacteria</taxon>
        <taxon>Pseudomonadati</taxon>
        <taxon>Pseudomonadota</taxon>
        <taxon>Gammaproteobacteria</taxon>
        <taxon>Pseudomonadales</taxon>
        <taxon>Pseudomonadaceae</taxon>
        <taxon>Pseudomonas</taxon>
    </lineage>
</organism>
<evidence type="ECO:0000256" key="1">
    <source>
        <dbReference type="SAM" id="MobiDB-lite"/>
    </source>
</evidence>
<dbReference type="PIRSF" id="PIRSF001439">
    <property type="entry name" value="CryM"/>
    <property type="match status" value="1"/>
</dbReference>
<dbReference type="SUPFAM" id="SSF51735">
    <property type="entry name" value="NAD(P)-binding Rossmann-fold domains"/>
    <property type="match status" value="1"/>
</dbReference>
<dbReference type="Pfam" id="PF02423">
    <property type="entry name" value="OCD_Mu_crystall"/>
    <property type="match status" value="1"/>
</dbReference>
<dbReference type="PANTHER" id="PTHR13812">
    <property type="entry name" value="KETIMINE REDUCTASE MU-CRYSTALLIN"/>
    <property type="match status" value="1"/>
</dbReference>
<dbReference type="RefSeq" id="WP_050544789.1">
    <property type="nucleotide sequence ID" value="NZ_CP007637.1"/>
</dbReference>
<dbReference type="Proteomes" id="UP000027308">
    <property type="component" value="Chromosome"/>
</dbReference>
<dbReference type="Gene3D" id="3.30.1780.10">
    <property type="entry name" value="ornithine cyclodeaminase, domain 1"/>
    <property type="match status" value="1"/>
</dbReference>
<protein>
    <submittedName>
        <fullName evidence="2">Ornithine cyclodeaminase</fullName>
    </submittedName>
</protein>
<dbReference type="InterPro" id="IPR003462">
    <property type="entry name" value="ODC_Mu_crystall"/>
</dbReference>
<dbReference type="AlphaFoldDB" id="A0A1N7UDB8"/>
<dbReference type="InterPro" id="IPR023401">
    <property type="entry name" value="ODC_N"/>
</dbReference>
<feature type="region of interest" description="Disordered" evidence="1">
    <location>
        <begin position="322"/>
        <end position="342"/>
    </location>
</feature>
<dbReference type="OrthoDB" id="9809203at2"/>
<evidence type="ECO:0000313" key="2">
    <source>
        <dbReference type="EMBL" id="AIB38986.1"/>
    </source>
</evidence>
<sequence>MTLPIYSLTELRTVLKRDDMLRVVRDACIQHAQDNIISAKSGELMFQEPPGDCHIRLGYFRGGQTFVVKLAMGFYENPSKGLETNNGLMLVFSSQTGKIVALLNDQGWLTSWRTAAAGALAAKAGAPSHITALGVLGTGHQAEHQAQWAAHLLGTDRVFIWGRDPTRATRLAEKLEHHGLTVYVAATVEKVFEHCNVIITCTPSTQPIVPVSAVKPGTHIVALGSDSLGKQELDPQILSLARVIMTDDHRQCAERGELAHALRAGLIANTADISLGQVLAGNLPGRLGADDITVADLTGLAAQDIAIATLAVGLVQAMKPGDASTATCNQSESTPEQTITIG</sequence>